<dbReference type="AlphaFoldDB" id="A0A267ERM5"/>
<feature type="domain" description="N-acetyltransferase" evidence="1">
    <location>
        <begin position="140"/>
        <end position="190"/>
    </location>
</feature>
<dbReference type="OrthoDB" id="8113373at2759"/>
<dbReference type="Proteomes" id="UP000215902">
    <property type="component" value="Unassembled WGS sequence"/>
</dbReference>
<dbReference type="Gene3D" id="3.40.630.30">
    <property type="match status" value="1"/>
</dbReference>
<dbReference type="PANTHER" id="PTHR20905">
    <property type="entry name" value="N-ACETYLTRANSFERASE-RELATED"/>
    <property type="match status" value="1"/>
</dbReference>
<name>A0A267ERM5_9PLAT</name>
<dbReference type="InterPro" id="IPR000182">
    <property type="entry name" value="GNAT_dom"/>
</dbReference>
<dbReference type="EMBL" id="NIVC01001839">
    <property type="protein sequence ID" value="PAA63479.1"/>
    <property type="molecule type" value="Genomic_DNA"/>
</dbReference>
<dbReference type="STRING" id="282301.A0A267ERM5"/>
<reference evidence="2 3" key="1">
    <citation type="submission" date="2017-06" db="EMBL/GenBank/DDBJ databases">
        <title>A platform for efficient transgenesis in Macrostomum lignano, a flatworm model organism for stem cell research.</title>
        <authorList>
            <person name="Berezikov E."/>
        </authorList>
    </citation>
    <scope>NUCLEOTIDE SEQUENCE [LARGE SCALE GENOMIC DNA]</scope>
    <source>
        <strain evidence="2">DV1</strain>
        <tissue evidence="2">Whole organism</tissue>
    </source>
</reference>
<sequence>MFFEKKDGIVYKTVTGNDYCQVARLLCDSFYSATPLSWPLGGPLAPAEVETVFPQLSVIISHRVSILAFDADTKEIVGVRLSVLSDRESRCSPSDPLLDSAELAARYPKHSRLVQLEQHLDIQADCLARYRVSRAMIGRFLAVKESHANRGIGGRLVESSVRLAKVLRIPLVIGTSHNVYSHRIYRSLGFDCIYSVQFRDYTDKLDGEKPFVALEDTEHSEAAVFAYRL</sequence>
<gene>
    <name evidence="2" type="ORF">BOX15_Mlig013843g2</name>
</gene>
<comment type="caution">
    <text evidence="2">The sequence shown here is derived from an EMBL/GenBank/DDBJ whole genome shotgun (WGS) entry which is preliminary data.</text>
</comment>
<organism evidence="2 3">
    <name type="scientific">Macrostomum lignano</name>
    <dbReference type="NCBI Taxonomy" id="282301"/>
    <lineage>
        <taxon>Eukaryota</taxon>
        <taxon>Metazoa</taxon>
        <taxon>Spiralia</taxon>
        <taxon>Lophotrochozoa</taxon>
        <taxon>Platyhelminthes</taxon>
        <taxon>Rhabditophora</taxon>
        <taxon>Macrostomorpha</taxon>
        <taxon>Macrostomida</taxon>
        <taxon>Macrostomidae</taxon>
        <taxon>Macrostomum</taxon>
    </lineage>
</organism>
<proteinExistence type="predicted"/>
<keyword evidence="3" id="KW-1185">Reference proteome</keyword>
<protein>
    <recommendedName>
        <fullName evidence="1">N-acetyltransferase domain-containing protein</fullName>
    </recommendedName>
</protein>
<dbReference type="PANTHER" id="PTHR20905:SF1">
    <property type="entry name" value="AT07410P-RELATED"/>
    <property type="match status" value="1"/>
</dbReference>
<dbReference type="Pfam" id="PF00583">
    <property type="entry name" value="Acetyltransf_1"/>
    <property type="match status" value="1"/>
</dbReference>
<dbReference type="GO" id="GO:0008080">
    <property type="term" value="F:N-acetyltransferase activity"/>
    <property type="evidence" value="ECO:0007669"/>
    <property type="project" value="TreeGrafter"/>
</dbReference>
<dbReference type="InterPro" id="IPR016181">
    <property type="entry name" value="Acyl_CoA_acyltransferase"/>
</dbReference>
<evidence type="ECO:0000259" key="1">
    <source>
        <dbReference type="Pfam" id="PF00583"/>
    </source>
</evidence>
<dbReference type="SUPFAM" id="SSF55729">
    <property type="entry name" value="Acyl-CoA N-acyltransferases (Nat)"/>
    <property type="match status" value="1"/>
</dbReference>
<evidence type="ECO:0000313" key="2">
    <source>
        <dbReference type="EMBL" id="PAA63479.1"/>
    </source>
</evidence>
<accession>A0A267ERM5</accession>
<evidence type="ECO:0000313" key="3">
    <source>
        <dbReference type="Proteomes" id="UP000215902"/>
    </source>
</evidence>